<dbReference type="GO" id="GO:0003677">
    <property type="term" value="F:DNA binding"/>
    <property type="evidence" value="ECO:0007669"/>
    <property type="project" value="UniProtKB-KW"/>
</dbReference>
<evidence type="ECO:0000256" key="6">
    <source>
        <dbReference type="ARBA" id="ARBA00023242"/>
    </source>
</evidence>
<keyword evidence="6" id="KW-0539">Nucleus</keyword>
<evidence type="ECO:0000313" key="9">
    <source>
        <dbReference type="EMBL" id="POG69439.1"/>
    </source>
</evidence>
<keyword evidence="2" id="KW-0479">Metal-binding</keyword>
<reference evidence="9 10" key="1">
    <citation type="journal article" date="2013" name="Proc. Natl. Acad. Sci. U.S.A.">
        <title>Genome of an arbuscular mycorrhizal fungus provides insight into the oldest plant symbiosis.</title>
        <authorList>
            <person name="Tisserant E."/>
            <person name="Malbreil M."/>
            <person name="Kuo A."/>
            <person name="Kohler A."/>
            <person name="Symeonidi A."/>
            <person name="Balestrini R."/>
            <person name="Charron P."/>
            <person name="Duensing N."/>
            <person name="Frei Dit Frey N."/>
            <person name="Gianinazzi-Pearson V."/>
            <person name="Gilbert L.B."/>
            <person name="Handa Y."/>
            <person name="Herr J.R."/>
            <person name="Hijri M."/>
            <person name="Koul R."/>
            <person name="Kawaguchi M."/>
            <person name="Krajinski F."/>
            <person name="Lammers P.J."/>
            <person name="Masclaux F.G."/>
            <person name="Murat C."/>
            <person name="Morin E."/>
            <person name="Ndikumana S."/>
            <person name="Pagni M."/>
            <person name="Petitpierre D."/>
            <person name="Requena N."/>
            <person name="Rosikiewicz P."/>
            <person name="Riley R."/>
            <person name="Saito K."/>
            <person name="San Clemente H."/>
            <person name="Shapiro H."/>
            <person name="van Tuinen D."/>
            <person name="Becard G."/>
            <person name="Bonfante P."/>
            <person name="Paszkowski U."/>
            <person name="Shachar-Hill Y.Y."/>
            <person name="Tuskan G.A."/>
            <person name="Young P.W."/>
            <person name="Sanders I.R."/>
            <person name="Henrissat B."/>
            <person name="Rensing S.A."/>
            <person name="Grigoriev I.V."/>
            <person name="Corradi N."/>
            <person name="Roux C."/>
            <person name="Martin F."/>
        </authorList>
    </citation>
    <scope>NUCLEOTIDE SEQUENCE [LARGE SCALE GENOMIC DNA]</scope>
    <source>
        <strain evidence="9 10">DAOM 197198</strain>
    </source>
</reference>
<organism evidence="9 10">
    <name type="scientific">Rhizophagus irregularis (strain DAOM 181602 / DAOM 197198 / MUCL 43194)</name>
    <name type="common">Arbuscular mycorrhizal fungus</name>
    <name type="synonym">Glomus intraradices</name>
    <dbReference type="NCBI Taxonomy" id="747089"/>
    <lineage>
        <taxon>Eukaryota</taxon>
        <taxon>Fungi</taxon>
        <taxon>Fungi incertae sedis</taxon>
        <taxon>Mucoromycota</taxon>
        <taxon>Glomeromycotina</taxon>
        <taxon>Glomeromycetes</taxon>
        <taxon>Glomerales</taxon>
        <taxon>Glomeraceae</taxon>
        <taxon>Rhizophagus</taxon>
    </lineage>
</organism>
<dbReference type="Pfam" id="PF05699">
    <property type="entry name" value="Dimer_Tnp_hAT"/>
    <property type="match status" value="1"/>
</dbReference>
<dbReference type="Proteomes" id="UP000018888">
    <property type="component" value="Unassembled WGS sequence"/>
</dbReference>
<evidence type="ECO:0000256" key="4">
    <source>
        <dbReference type="ARBA" id="ARBA00022833"/>
    </source>
</evidence>
<dbReference type="AlphaFoldDB" id="A0A2P4PVL1"/>
<evidence type="ECO:0000256" key="2">
    <source>
        <dbReference type="ARBA" id="ARBA00022723"/>
    </source>
</evidence>
<keyword evidence="4" id="KW-0862">Zinc</keyword>
<dbReference type="GO" id="GO:0046983">
    <property type="term" value="F:protein dimerization activity"/>
    <property type="evidence" value="ECO:0007669"/>
    <property type="project" value="InterPro"/>
</dbReference>
<keyword evidence="5" id="KW-0238">DNA-binding</keyword>
<keyword evidence="3" id="KW-0863">Zinc-finger</keyword>
<comment type="subcellular location">
    <subcellularLocation>
        <location evidence="1">Nucleus</location>
    </subcellularLocation>
</comment>
<dbReference type="SUPFAM" id="SSF53098">
    <property type="entry name" value="Ribonuclease H-like"/>
    <property type="match status" value="1"/>
</dbReference>
<name>A0A2P4PVL1_RHIID</name>
<proteinExistence type="predicted"/>
<dbReference type="GO" id="GO:0005634">
    <property type="term" value="C:nucleus"/>
    <property type="evidence" value="ECO:0007669"/>
    <property type="project" value="UniProtKB-SubCell"/>
</dbReference>
<dbReference type="EMBL" id="AUPC02000135">
    <property type="protein sequence ID" value="POG69439.1"/>
    <property type="molecule type" value="Genomic_DNA"/>
</dbReference>
<reference evidence="9 10" key="2">
    <citation type="journal article" date="2018" name="New Phytol.">
        <title>High intraspecific genome diversity in the model arbuscular mycorrhizal symbiont Rhizophagus irregularis.</title>
        <authorList>
            <person name="Chen E.C.H."/>
            <person name="Morin E."/>
            <person name="Beaudet D."/>
            <person name="Noel J."/>
            <person name="Yildirir G."/>
            <person name="Ndikumana S."/>
            <person name="Charron P."/>
            <person name="St-Onge C."/>
            <person name="Giorgi J."/>
            <person name="Kruger M."/>
            <person name="Marton T."/>
            <person name="Ropars J."/>
            <person name="Grigoriev I.V."/>
            <person name="Hainaut M."/>
            <person name="Henrissat B."/>
            <person name="Roux C."/>
            <person name="Martin F."/>
            <person name="Corradi N."/>
        </authorList>
    </citation>
    <scope>NUCLEOTIDE SEQUENCE [LARGE SCALE GENOMIC DNA]</scope>
    <source>
        <strain evidence="9 10">DAOM 197198</strain>
    </source>
</reference>
<dbReference type="PANTHER" id="PTHR46481">
    <property type="entry name" value="ZINC FINGER BED DOMAIN-CONTAINING PROTEIN 4"/>
    <property type="match status" value="1"/>
</dbReference>
<feature type="domain" description="HAT C-terminal dimerisation" evidence="7">
    <location>
        <begin position="157"/>
        <end position="225"/>
    </location>
</feature>
<evidence type="ECO:0000313" key="10">
    <source>
        <dbReference type="Proteomes" id="UP000018888"/>
    </source>
</evidence>
<keyword evidence="10" id="KW-1185">Reference proteome</keyword>
<dbReference type="Pfam" id="PF14372">
    <property type="entry name" value="hAT-like_RNase-H"/>
    <property type="match status" value="1"/>
</dbReference>
<dbReference type="InterPro" id="IPR052035">
    <property type="entry name" value="ZnF_BED_domain_contain"/>
</dbReference>
<dbReference type="PANTHER" id="PTHR46481:SF10">
    <property type="entry name" value="ZINC FINGER BED DOMAIN-CONTAINING PROTEIN 39"/>
    <property type="match status" value="1"/>
</dbReference>
<dbReference type="VEuPathDB" id="FungiDB:RhiirFUN_009370"/>
<feature type="domain" description="hAT-like transposase RNase-H fold" evidence="8">
    <location>
        <begin position="55"/>
        <end position="129"/>
    </location>
</feature>
<gene>
    <name evidence="9" type="ORF">GLOIN_2v1859086</name>
</gene>
<evidence type="ECO:0000259" key="7">
    <source>
        <dbReference type="Pfam" id="PF05699"/>
    </source>
</evidence>
<dbReference type="InterPro" id="IPR008906">
    <property type="entry name" value="HATC_C_dom"/>
</dbReference>
<evidence type="ECO:0000259" key="8">
    <source>
        <dbReference type="Pfam" id="PF14372"/>
    </source>
</evidence>
<evidence type="ECO:0000256" key="3">
    <source>
        <dbReference type="ARBA" id="ARBA00022771"/>
    </source>
</evidence>
<protein>
    <submittedName>
        <fullName evidence="9">Ribonuclease H-like domain-containing protein</fullName>
    </submittedName>
</protein>
<evidence type="ECO:0000256" key="5">
    <source>
        <dbReference type="ARBA" id="ARBA00023125"/>
    </source>
</evidence>
<dbReference type="InterPro" id="IPR012337">
    <property type="entry name" value="RNaseH-like_sf"/>
</dbReference>
<accession>A0A2P4PVL1</accession>
<comment type="caution">
    <text evidence="9">The sequence shown here is derived from an EMBL/GenBank/DDBJ whole genome shotgun (WGS) entry which is preliminary data.</text>
</comment>
<dbReference type="InterPro" id="IPR025525">
    <property type="entry name" value="hAT-like_transposase_RNase-H"/>
</dbReference>
<evidence type="ECO:0000256" key="1">
    <source>
        <dbReference type="ARBA" id="ARBA00004123"/>
    </source>
</evidence>
<dbReference type="VEuPathDB" id="FungiDB:RhiirFUN_019692"/>
<sequence>MVKRALDLKVVFDKIILANEFSDLNSIKLSQSDWTSLENIAAFLRCFAKLSTEMCASTYPTISAVYPMYNLLMGHAEKKMNKDKTPNNIALAANAAWNKLYEYYNKASEETHYIATILDPRWKIKYFKDWEDEENGDENMYYKNAKKIYFNSTPEPGTINVLEWWKSHKSNYPTLVKMARNYLAIPATSAPVERLFSESGNLITPERNRLRSDIIHAIMCLKSWLTIPNITNQ</sequence>
<dbReference type="GO" id="GO:0008270">
    <property type="term" value="F:zinc ion binding"/>
    <property type="evidence" value="ECO:0007669"/>
    <property type="project" value="UniProtKB-KW"/>
</dbReference>